<organism evidence="1 2">
    <name type="scientific">Phytohabitans houttuyneae</name>
    <dbReference type="NCBI Taxonomy" id="1076126"/>
    <lineage>
        <taxon>Bacteria</taxon>
        <taxon>Bacillati</taxon>
        <taxon>Actinomycetota</taxon>
        <taxon>Actinomycetes</taxon>
        <taxon>Micromonosporales</taxon>
        <taxon>Micromonosporaceae</taxon>
    </lineage>
</organism>
<dbReference type="Proteomes" id="UP000482800">
    <property type="component" value="Unassembled WGS sequence"/>
</dbReference>
<reference evidence="1 2" key="1">
    <citation type="submission" date="2020-03" db="EMBL/GenBank/DDBJ databases">
        <title>Whole genome shotgun sequence of Phytohabitans houttuyneae NBRC 108639.</title>
        <authorList>
            <person name="Komaki H."/>
            <person name="Tamura T."/>
        </authorList>
    </citation>
    <scope>NUCLEOTIDE SEQUENCE [LARGE SCALE GENOMIC DNA]</scope>
    <source>
        <strain evidence="1 2">NBRC 108639</strain>
    </source>
</reference>
<accession>A0A6V8K2B0</accession>
<evidence type="ECO:0000313" key="1">
    <source>
        <dbReference type="EMBL" id="GFJ76428.1"/>
    </source>
</evidence>
<comment type="caution">
    <text evidence="1">The sequence shown here is derived from an EMBL/GenBank/DDBJ whole genome shotgun (WGS) entry which is preliminary data.</text>
</comment>
<dbReference type="EMBL" id="BLPF01000001">
    <property type="protein sequence ID" value="GFJ76428.1"/>
    <property type="molecule type" value="Genomic_DNA"/>
</dbReference>
<reference evidence="1 2" key="2">
    <citation type="submission" date="2020-03" db="EMBL/GenBank/DDBJ databases">
        <authorList>
            <person name="Ichikawa N."/>
            <person name="Kimura A."/>
            <person name="Kitahashi Y."/>
            <person name="Uohara A."/>
        </authorList>
    </citation>
    <scope>NUCLEOTIDE SEQUENCE [LARGE SCALE GENOMIC DNA]</scope>
    <source>
        <strain evidence="1 2">NBRC 108639</strain>
    </source>
</reference>
<evidence type="ECO:0000313" key="2">
    <source>
        <dbReference type="Proteomes" id="UP000482800"/>
    </source>
</evidence>
<gene>
    <name evidence="1" type="ORF">Phou_006080</name>
</gene>
<sequence length="82" mass="9137">MNIIPTRLLLEVVRDGAGRWDTRTIDLELGRRGAHVDSGIMADLRQLADRHLVQEDNNPPQGTGPRWQLTALGAAWLESPLD</sequence>
<dbReference type="AlphaFoldDB" id="A0A6V8K2B0"/>
<name>A0A6V8K2B0_9ACTN</name>
<keyword evidence="2" id="KW-1185">Reference proteome</keyword>
<protein>
    <submittedName>
        <fullName evidence="1">Uncharacterized protein</fullName>
    </submittedName>
</protein>
<proteinExistence type="predicted"/>